<dbReference type="OrthoDB" id="179938at2"/>
<organism evidence="2 3">
    <name type="scientific">Brevifollis gellanilyticus</name>
    <dbReference type="NCBI Taxonomy" id="748831"/>
    <lineage>
        <taxon>Bacteria</taxon>
        <taxon>Pseudomonadati</taxon>
        <taxon>Verrucomicrobiota</taxon>
        <taxon>Verrucomicrobiia</taxon>
        <taxon>Verrucomicrobiales</taxon>
        <taxon>Verrucomicrobiaceae</taxon>
    </lineage>
</organism>
<evidence type="ECO:0000313" key="3">
    <source>
        <dbReference type="Proteomes" id="UP000321577"/>
    </source>
</evidence>
<keyword evidence="3" id="KW-1185">Reference proteome</keyword>
<reference evidence="2 3" key="1">
    <citation type="submission" date="2019-07" db="EMBL/GenBank/DDBJ databases">
        <title>Whole genome shotgun sequence of Brevifollis gellanilyticus NBRC 108608.</title>
        <authorList>
            <person name="Hosoyama A."/>
            <person name="Uohara A."/>
            <person name="Ohji S."/>
            <person name="Ichikawa N."/>
        </authorList>
    </citation>
    <scope>NUCLEOTIDE SEQUENCE [LARGE SCALE GENOMIC DNA]</scope>
    <source>
        <strain evidence="2 3">NBRC 108608</strain>
    </source>
</reference>
<dbReference type="Proteomes" id="UP000321577">
    <property type="component" value="Unassembled WGS sequence"/>
</dbReference>
<proteinExistence type="predicted"/>
<gene>
    <name evidence="2" type="ORF">BGE01nite_18570</name>
</gene>
<evidence type="ECO:0000256" key="1">
    <source>
        <dbReference type="SAM" id="MobiDB-lite"/>
    </source>
</evidence>
<dbReference type="RefSeq" id="WP_146850161.1">
    <property type="nucleotide sequence ID" value="NZ_BKAG01000010.1"/>
</dbReference>
<name>A0A512M749_9BACT</name>
<protein>
    <recommendedName>
        <fullName evidence="4">Peptidase C-terminal archaeal/bacterial domain-containing protein</fullName>
    </recommendedName>
</protein>
<comment type="caution">
    <text evidence="2">The sequence shown here is derived from an EMBL/GenBank/DDBJ whole genome shotgun (WGS) entry which is preliminary data.</text>
</comment>
<dbReference type="EMBL" id="BKAG01000010">
    <property type="protein sequence ID" value="GEP42566.1"/>
    <property type="molecule type" value="Genomic_DNA"/>
</dbReference>
<evidence type="ECO:0000313" key="2">
    <source>
        <dbReference type="EMBL" id="GEP42566.1"/>
    </source>
</evidence>
<accession>A0A512M749</accession>
<dbReference type="AlphaFoldDB" id="A0A512M749"/>
<sequence>MSWRAIIALCLGGSLLHAEKPKLEALFPAGGQAGSSFLMTATGRVEADARLWTSAPGVHLVPTGKKREWQVTLEANAPRGLHLIHSANAEGASEPRWFSIGGLPETAEAEPNDEVAKPQVIEKLPLCINGRLDKGGDIDGYAVKLEAGQTLVTAVEAYALGSGVDMLAHVLDEQGVRLHTASDSRNLDPVLSFKAPKAGRYIVQVAGFAHPPVADVRFTGSASVVYRLNLSASAVVTQVFPQAVTLSGKSEVELIGYNLDPKKTKHSFEPKDIRREGDLALVTPVGAILPIQVFVSEKTATVEKEPNNTKEQATPIQAGAAVGGRIADKADVDRFAITMKKGDKLQARVWAKRLGIAFDALLKIEGPDGKLITSSDDESEQRPDPQAVWTAAADGVHVIAVEDLFHRGGDDKSYVLAVTTPVSEVDVSLPDAKPLLIEAGKTVSVKAIVKPAKGSKDAYILRVSNLPAGVSADAVEVPEKGGEVELKLQAATNAPPANQPLRIELWTKAAPFTSKPAKGALRGESQRGTSLLDESDEVWLTVK</sequence>
<feature type="region of interest" description="Disordered" evidence="1">
    <location>
        <begin position="516"/>
        <end position="535"/>
    </location>
</feature>
<evidence type="ECO:0008006" key="4">
    <source>
        <dbReference type="Google" id="ProtNLM"/>
    </source>
</evidence>
<dbReference type="Gene3D" id="2.60.120.380">
    <property type="match status" value="2"/>
</dbReference>